<dbReference type="Gene3D" id="3.40.50.800">
    <property type="entry name" value="Anticodon-binding domain"/>
    <property type="match status" value="1"/>
</dbReference>
<dbReference type="NCBIfam" id="NF006625">
    <property type="entry name" value="PRK09194.1"/>
    <property type="match status" value="1"/>
</dbReference>
<evidence type="ECO:0000256" key="4">
    <source>
        <dbReference type="ARBA" id="ARBA00022598"/>
    </source>
</evidence>
<sequence>MRLTKYFIPTLREIPAEAEVVSHKAMLRAGMIKKLASGIYDYLPLGLKAIRKAENIIRKNMDSSGAIEILMPSVQPAEMWEESGRWSYYGKELLRIKDRHDRNFCFGPTHEEVTTDIVRSFITSYKQLPINLYQIQTKFRDEVRPRFGLMRGREFIMKDAYSFDVDDAGANVSYGKMRDAYRRIFDDCGLRYTMVEADSGAIGGSYSHEFMVLADTGEDSVISSDRGGYAANLEKAVCADNWEEWNEVVLPAEEKETPNTRTVEELAAFLGVPVIKILKAMIVNVDGRFYCFLVRGDHELNLAKVKNFFGAPSAELASYDDIAEQTGGAPAGFIGPAGLKIEIYADYAVRAMKNVVMGANIKDLHIINANLGRDFEVKAFGDYRNAIEGDTCPADGGKYVLTRGIEVGHIFKLGTKYSESMNAVYLDREGKRNPMIMGCYGIGVTRVVAASIEQNHDEKGIIWPVQLAPFEVVIVSLNPNEQAVADLSETIYKELSGLGLDVMYDDRDERAGVKFTDAELVGYPVRVAIGKKSLSEGNVEVTVRRTGETVAVKKEDCISTVMEILEKLR</sequence>
<proteinExistence type="inferred from homology"/>
<dbReference type="InterPro" id="IPR044140">
    <property type="entry name" value="ProRS_anticodon_short"/>
</dbReference>
<dbReference type="InterPro" id="IPR006195">
    <property type="entry name" value="aa-tRNA-synth_II"/>
</dbReference>
<keyword evidence="13" id="KW-1185">Reference proteome</keyword>
<dbReference type="InterPro" id="IPR023717">
    <property type="entry name" value="Pro-tRNA-Synthase_IIa_type1"/>
</dbReference>
<dbReference type="HAMAP" id="MF_01569">
    <property type="entry name" value="Pro_tRNA_synth_type1"/>
    <property type="match status" value="1"/>
</dbReference>
<name>A0A3R5UUD2_9BACT</name>
<evidence type="ECO:0000256" key="3">
    <source>
        <dbReference type="ARBA" id="ARBA00022490"/>
    </source>
</evidence>
<keyword evidence="7 10" id="KW-0648">Protein biosynthesis</keyword>
<dbReference type="Proteomes" id="UP000287502">
    <property type="component" value="Chromosome"/>
</dbReference>
<dbReference type="InterPro" id="IPR002314">
    <property type="entry name" value="aa-tRNA-synt_IIb"/>
</dbReference>
<evidence type="ECO:0000259" key="11">
    <source>
        <dbReference type="PROSITE" id="PS50862"/>
    </source>
</evidence>
<feature type="domain" description="Aminoacyl-transfer RNA synthetases class-II family profile" evidence="11">
    <location>
        <begin position="38"/>
        <end position="464"/>
    </location>
</feature>
<accession>A0A3R5UUD2</accession>
<dbReference type="Pfam" id="PF03129">
    <property type="entry name" value="HGTP_anticodon"/>
    <property type="match status" value="1"/>
</dbReference>
<comment type="catalytic activity">
    <reaction evidence="9 10">
        <text>tRNA(Pro) + L-proline + ATP = L-prolyl-tRNA(Pro) + AMP + diphosphate</text>
        <dbReference type="Rhea" id="RHEA:14305"/>
        <dbReference type="Rhea" id="RHEA-COMP:9700"/>
        <dbReference type="Rhea" id="RHEA-COMP:9702"/>
        <dbReference type="ChEBI" id="CHEBI:30616"/>
        <dbReference type="ChEBI" id="CHEBI:33019"/>
        <dbReference type="ChEBI" id="CHEBI:60039"/>
        <dbReference type="ChEBI" id="CHEBI:78442"/>
        <dbReference type="ChEBI" id="CHEBI:78532"/>
        <dbReference type="ChEBI" id="CHEBI:456215"/>
        <dbReference type="EC" id="6.1.1.15"/>
    </reaction>
</comment>
<evidence type="ECO:0000256" key="10">
    <source>
        <dbReference type="HAMAP-Rule" id="MF_01569"/>
    </source>
</evidence>
<organism evidence="12 13">
    <name type="scientific">Geovibrio thiophilus</name>
    <dbReference type="NCBI Taxonomy" id="139438"/>
    <lineage>
        <taxon>Bacteria</taxon>
        <taxon>Pseudomonadati</taxon>
        <taxon>Deferribacterota</taxon>
        <taxon>Deferribacteres</taxon>
        <taxon>Deferribacterales</taxon>
        <taxon>Geovibrionaceae</taxon>
        <taxon>Geovibrio</taxon>
    </lineage>
</organism>
<dbReference type="OrthoDB" id="9809052at2"/>
<dbReference type="InterPro" id="IPR004500">
    <property type="entry name" value="Pro-tRNA-synth_IIa_bac-type"/>
</dbReference>
<dbReference type="InterPro" id="IPR007214">
    <property type="entry name" value="YbaK/aa-tRNA-synth-assoc-dom"/>
</dbReference>
<evidence type="ECO:0000256" key="9">
    <source>
        <dbReference type="ARBA" id="ARBA00047671"/>
    </source>
</evidence>
<dbReference type="InterPro" id="IPR033730">
    <property type="entry name" value="ProRS_core_prok"/>
</dbReference>
<dbReference type="PRINTS" id="PR01046">
    <property type="entry name" value="TRNASYNTHPRO"/>
</dbReference>
<dbReference type="InterPro" id="IPR036621">
    <property type="entry name" value="Anticodon-bd_dom_sf"/>
</dbReference>
<dbReference type="EMBL" id="CP035108">
    <property type="protein sequence ID" value="QAR32734.1"/>
    <property type="molecule type" value="Genomic_DNA"/>
</dbReference>
<comment type="function">
    <text evidence="10">Catalyzes the attachment of proline to tRNA(Pro) in a two-step reaction: proline is first activated by ATP to form Pro-AMP and then transferred to the acceptor end of tRNA(Pro). As ProRS can inadvertently accommodate and process non-cognate amino acids such as alanine and cysteine, to avoid such errors it has two additional distinct editing activities against alanine. One activity is designated as 'pretransfer' editing and involves the tRNA(Pro)-independent hydrolysis of activated Ala-AMP. The other activity is designated 'posttransfer' editing and involves deacylation of mischarged Ala-tRNA(Pro). The misacylated Cys-tRNA(Pro) is not edited by ProRS.</text>
</comment>
<evidence type="ECO:0000256" key="5">
    <source>
        <dbReference type="ARBA" id="ARBA00022741"/>
    </source>
</evidence>
<keyword evidence="8 10" id="KW-0030">Aminoacyl-tRNA synthetase</keyword>
<protein>
    <recommendedName>
        <fullName evidence="10">Proline--tRNA ligase</fullName>
        <ecNumber evidence="10">6.1.1.15</ecNumber>
    </recommendedName>
    <alternativeName>
        <fullName evidence="10">Prolyl-tRNA synthetase</fullName>
        <shortName evidence="10">ProRS</shortName>
    </alternativeName>
</protein>
<comment type="domain">
    <text evidence="10">Consists of three domains: the N-terminal catalytic domain, the editing domain and the C-terminal anticodon-binding domain.</text>
</comment>
<dbReference type="GO" id="GO:0005524">
    <property type="term" value="F:ATP binding"/>
    <property type="evidence" value="ECO:0007669"/>
    <property type="project" value="UniProtKB-UniRule"/>
</dbReference>
<dbReference type="Gene3D" id="3.30.930.10">
    <property type="entry name" value="Bira Bifunctional Protein, Domain 2"/>
    <property type="match status" value="2"/>
</dbReference>
<evidence type="ECO:0000313" key="12">
    <source>
        <dbReference type="EMBL" id="QAR32734.1"/>
    </source>
</evidence>
<dbReference type="InterPro" id="IPR002316">
    <property type="entry name" value="Pro-tRNA-ligase_IIa"/>
</dbReference>
<evidence type="ECO:0000256" key="1">
    <source>
        <dbReference type="ARBA" id="ARBA00004496"/>
    </source>
</evidence>
<evidence type="ECO:0000313" key="13">
    <source>
        <dbReference type="Proteomes" id="UP000287502"/>
    </source>
</evidence>
<dbReference type="CDD" id="cd00779">
    <property type="entry name" value="ProRS_core_prok"/>
    <property type="match status" value="1"/>
</dbReference>
<evidence type="ECO:0000256" key="7">
    <source>
        <dbReference type="ARBA" id="ARBA00022917"/>
    </source>
</evidence>
<dbReference type="SUPFAM" id="SSF55826">
    <property type="entry name" value="YbaK/ProRS associated domain"/>
    <property type="match status" value="1"/>
</dbReference>
<dbReference type="SUPFAM" id="SSF52954">
    <property type="entry name" value="Class II aaRS ABD-related"/>
    <property type="match status" value="1"/>
</dbReference>
<evidence type="ECO:0000256" key="6">
    <source>
        <dbReference type="ARBA" id="ARBA00022840"/>
    </source>
</evidence>
<dbReference type="GO" id="GO:0002161">
    <property type="term" value="F:aminoacyl-tRNA deacylase activity"/>
    <property type="evidence" value="ECO:0007669"/>
    <property type="project" value="InterPro"/>
</dbReference>
<dbReference type="AlphaFoldDB" id="A0A3R5UUD2"/>
<comment type="subunit">
    <text evidence="2 10">Homodimer.</text>
</comment>
<dbReference type="RefSeq" id="WP_128466021.1">
    <property type="nucleotide sequence ID" value="NZ_CP035108.1"/>
</dbReference>
<dbReference type="CDD" id="cd00861">
    <property type="entry name" value="ProRS_anticodon_short"/>
    <property type="match status" value="1"/>
</dbReference>
<evidence type="ECO:0000256" key="2">
    <source>
        <dbReference type="ARBA" id="ARBA00011738"/>
    </source>
</evidence>
<dbReference type="PROSITE" id="PS50862">
    <property type="entry name" value="AA_TRNA_LIGASE_II"/>
    <property type="match status" value="1"/>
</dbReference>
<dbReference type="Pfam" id="PF00587">
    <property type="entry name" value="tRNA-synt_2b"/>
    <property type="match status" value="1"/>
</dbReference>
<dbReference type="InterPro" id="IPR045864">
    <property type="entry name" value="aa-tRNA-synth_II/BPL/LPL"/>
</dbReference>
<dbReference type="NCBIfam" id="TIGR00409">
    <property type="entry name" value="proS_fam_II"/>
    <property type="match status" value="1"/>
</dbReference>
<dbReference type="KEGG" id="gtl:EP073_04730"/>
<dbReference type="SUPFAM" id="SSF55681">
    <property type="entry name" value="Class II aaRS and biotin synthetases"/>
    <property type="match status" value="1"/>
</dbReference>
<comment type="subcellular location">
    <subcellularLocation>
        <location evidence="1 10">Cytoplasm</location>
    </subcellularLocation>
</comment>
<reference evidence="12 13" key="1">
    <citation type="submission" date="2019-01" db="EMBL/GenBank/DDBJ databases">
        <title>Geovibrio thiophilus DSM 11263, complete genome.</title>
        <authorList>
            <person name="Spring S."/>
            <person name="Bunk B."/>
            <person name="Sproer C."/>
        </authorList>
    </citation>
    <scope>NUCLEOTIDE SEQUENCE [LARGE SCALE GENOMIC DNA]</scope>
    <source>
        <strain evidence="12 13">DSM 11263</strain>
    </source>
</reference>
<dbReference type="InterPro" id="IPR050062">
    <property type="entry name" value="Pro-tRNA_synthetase"/>
</dbReference>
<dbReference type="InterPro" id="IPR004154">
    <property type="entry name" value="Anticodon-bd"/>
</dbReference>
<dbReference type="EC" id="6.1.1.15" evidence="10"/>
<dbReference type="InterPro" id="IPR036754">
    <property type="entry name" value="YbaK/aa-tRNA-synt-asso_dom_sf"/>
</dbReference>
<dbReference type="GO" id="GO:0005829">
    <property type="term" value="C:cytosol"/>
    <property type="evidence" value="ECO:0007669"/>
    <property type="project" value="TreeGrafter"/>
</dbReference>
<dbReference type="Pfam" id="PF04073">
    <property type="entry name" value="tRNA_edit"/>
    <property type="match status" value="1"/>
</dbReference>
<dbReference type="CDD" id="cd04334">
    <property type="entry name" value="ProRS-INS"/>
    <property type="match status" value="1"/>
</dbReference>
<dbReference type="FunFam" id="3.40.50.800:FF:000011">
    <property type="entry name" value="Proline--tRNA ligase"/>
    <property type="match status" value="1"/>
</dbReference>
<dbReference type="FunFam" id="3.30.930.10:FF:000042">
    <property type="entry name" value="probable proline--tRNA ligase, mitochondrial"/>
    <property type="match status" value="1"/>
</dbReference>
<evidence type="ECO:0000256" key="8">
    <source>
        <dbReference type="ARBA" id="ARBA00023146"/>
    </source>
</evidence>
<dbReference type="PANTHER" id="PTHR42753:SF2">
    <property type="entry name" value="PROLINE--TRNA LIGASE"/>
    <property type="match status" value="1"/>
</dbReference>
<keyword evidence="4 10" id="KW-0436">Ligase</keyword>
<gene>
    <name evidence="10" type="primary">proS</name>
    <name evidence="12" type="ORF">EP073_04730</name>
</gene>
<keyword evidence="3 10" id="KW-0963">Cytoplasm</keyword>
<dbReference type="GO" id="GO:0004827">
    <property type="term" value="F:proline-tRNA ligase activity"/>
    <property type="evidence" value="ECO:0007669"/>
    <property type="project" value="UniProtKB-UniRule"/>
</dbReference>
<dbReference type="GO" id="GO:0006433">
    <property type="term" value="P:prolyl-tRNA aminoacylation"/>
    <property type="evidence" value="ECO:0007669"/>
    <property type="project" value="UniProtKB-UniRule"/>
</dbReference>
<comment type="similarity">
    <text evidence="10">Belongs to the class-II aminoacyl-tRNA synthetase family. ProS type 1 subfamily.</text>
</comment>
<dbReference type="PANTHER" id="PTHR42753">
    <property type="entry name" value="MITOCHONDRIAL RIBOSOME PROTEIN L39/PROLYL-TRNA LIGASE FAMILY MEMBER"/>
    <property type="match status" value="1"/>
</dbReference>
<keyword evidence="5 10" id="KW-0547">Nucleotide-binding</keyword>
<keyword evidence="6 10" id="KW-0067">ATP-binding</keyword>
<dbReference type="PIRSF" id="PIRSF001535">
    <property type="entry name" value="ProRS_1"/>
    <property type="match status" value="1"/>
</dbReference>